<evidence type="ECO:0000313" key="1">
    <source>
        <dbReference type="EMBL" id="MCS4534142.1"/>
    </source>
</evidence>
<dbReference type="Proteomes" id="UP001166947">
    <property type="component" value="Unassembled WGS sequence"/>
</dbReference>
<evidence type="ECO:0000313" key="2">
    <source>
        <dbReference type="Proteomes" id="UP001166947"/>
    </source>
</evidence>
<protein>
    <recommendedName>
        <fullName evidence="3">Glycosyltransferase</fullName>
    </recommendedName>
</protein>
<comment type="caution">
    <text evidence="1">The sequence shown here is derived from an EMBL/GenBank/DDBJ whole genome shotgun (WGS) entry which is preliminary data.</text>
</comment>
<organism evidence="1 2">
    <name type="scientific">Neisseria montereyensis</name>
    <dbReference type="NCBI Taxonomy" id="2973938"/>
    <lineage>
        <taxon>Bacteria</taxon>
        <taxon>Pseudomonadati</taxon>
        <taxon>Pseudomonadota</taxon>
        <taxon>Betaproteobacteria</taxon>
        <taxon>Neisseriales</taxon>
        <taxon>Neisseriaceae</taxon>
        <taxon>Neisseria</taxon>
    </lineage>
</organism>
<dbReference type="EMBL" id="JANUXW010000006">
    <property type="protein sequence ID" value="MCS4534142.1"/>
    <property type="molecule type" value="Genomic_DNA"/>
</dbReference>
<reference evidence="1" key="1">
    <citation type="submission" date="2022-08" db="EMBL/GenBank/DDBJ databases">
        <authorList>
            <person name="Volokhov D.V."/>
            <person name="Furtak V.A."/>
            <person name="Zagorodnyaya T.A."/>
        </authorList>
    </citation>
    <scope>NUCLEOTIDE SEQUENCE</scope>
    <source>
        <strain evidence="1">CSL10203-ORH2</strain>
    </source>
</reference>
<sequence>MSKTIILAMPPVMGIEQAIIRNLKFHGFEVIEIIYQEPKYRYPSLWAMLKKFFHYTLLKNKNYRKELRFSVVKPEFEDKLNRIDKKADYCLCLWPAHFPNSLMQMMRDKAEVMVHYNWESLDFFKEDFDKLPYFDHFYFFDPKDMGRYPEYGFKPITSFYFDDDTETESNNSLFFLGSYSPNRVEDIRSFHAAAEKTGLPIDFQLACPNPETVQQELNLTGVHCFSSHHAVPYPKYLEMAKQAGVLIDFLNTKHYGLSLRTFEAIGFRKKLITTNPTVVHYDFYHPDNILVWTGNNHQQLIDFLNTPYVELPEHIRKKYGFKNWLDFVFDRPPYQAIHLPSINT</sequence>
<name>A0ABT2FDC3_9NEIS</name>
<gene>
    <name evidence="1" type="ORF">NXS09_07500</name>
</gene>
<keyword evidence="2" id="KW-1185">Reference proteome</keyword>
<evidence type="ECO:0008006" key="3">
    <source>
        <dbReference type="Google" id="ProtNLM"/>
    </source>
</evidence>
<dbReference type="RefSeq" id="WP_259291934.1">
    <property type="nucleotide sequence ID" value="NZ_JANUXW010000006.1"/>
</dbReference>
<reference evidence="1" key="2">
    <citation type="journal article" date="2023" name="Curr. Microbiol.">
        <title>Neisseria montereyensis sp. nov., Isolated from Oropharynx of California Sea Lion (Zalophus californianus): Genomic, Phylogenetic, and Phenotypic Study.</title>
        <authorList>
            <person name="Volokhov D.V."/>
            <person name="Zagorodnyaya T.A."/>
            <person name="Furtak V.A."/>
            <person name="Nattanmai G."/>
            <person name="Randall L."/>
            <person name="Jose S."/>
            <person name="Gao Y."/>
            <person name="Gulland F.M."/>
            <person name="Eisenberg T."/>
            <person name="Delmonte P."/>
            <person name="Blom J."/>
            <person name="Mitchell K.K."/>
        </authorList>
    </citation>
    <scope>NUCLEOTIDE SEQUENCE</scope>
    <source>
        <strain evidence="1">CSL10203-ORH2</strain>
    </source>
</reference>
<proteinExistence type="predicted"/>
<accession>A0ABT2FDC3</accession>